<accession>A0A8H6IX18</accession>
<feature type="compositionally biased region" description="Low complexity" evidence="1">
    <location>
        <begin position="266"/>
        <end position="275"/>
    </location>
</feature>
<organism evidence="3 4">
    <name type="scientific">Colletotrichum sojae</name>
    <dbReference type="NCBI Taxonomy" id="2175907"/>
    <lineage>
        <taxon>Eukaryota</taxon>
        <taxon>Fungi</taxon>
        <taxon>Dikarya</taxon>
        <taxon>Ascomycota</taxon>
        <taxon>Pezizomycotina</taxon>
        <taxon>Sordariomycetes</taxon>
        <taxon>Hypocreomycetidae</taxon>
        <taxon>Glomerellales</taxon>
        <taxon>Glomerellaceae</taxon>
        <taxon>Colletotrichum</taxon>
        <taxon>Colletotrichum orchidearum species complex</taxon>
    </lineage>
</organism>
<name>A0A8H6IX18_9PEZI</name>
<evidence type="ECO:0000313" key="4">
    <source>
        <dbReference type="Proteomes" id="UP000652219"/>
    </source>
</evidence>
<proteinExistence type="predicted"/>
<gene>
    <name evidence="3" type="ORF">CSOJ01_11594</name>
</gene>
<dbReference type="EMBL" id="WIGN01000271">
    <property type="protein sequence ID" value="KAF6802467.1"/>
    <property type="molecule type" value="Genomic_DNA"/>
</dbReference>
<keyword evidence="4" id="KW-1185">Reference proteome</keyword>
<dbReference type="Proteomes" id="UP000652219">
    <property type="component" value="Unassembled WGS sequence"/>
</dbReference>
<reference evidence="3 4" key="1">
    <citation type="journal article" date="2020" name="Phytopathology">
        <title>Genome Sequence Resources of Colletotrichum truncatum, C. plurivorum, C. musicola, and C. sojae: Four Species Pathogenic to Soybean (Glycine max).</title>
        <authorList>
            <person name="Rogerio F."/>
            <person name="Boufleur T.R."/>
            <person name="Ciampi-Guillardi M."/>
            <person name="Sukno S.A."/>
            <person name="Thon M.R."/>
            <person name="Massola Junior N.S."/>
            <person name="Baroncelli R."/>
        </authorList>
    </citation>
    <scope>NUCLEOTIDE SEQUENCE [LARGE SCALE GENOMIC DNA]</scope>
    <source>
        <strain evidence="3 4">LFN0009</strain>
    </source>
</reference>
<sequence>MAVEVPNSLNWLSFVTGILGFALTTLNLIALYANFIATIRSAPEEIRDSLGNLRQQLCEEREALRHQTREIRSKSKSKLRRRISHIGDRLANEEARKALEYAEKTLPLHYLTLRDLWHSFKELERPFLVASGHRAEAIRNGASWCENDLVEKVRPDFERHGEAGSFADWSAFYKCDFAHRFIWWQTKDDVKKLGDEVMRVMLRRTEREVTYTRMMVKEIFQGDCPAQTMERQPRRPGGGGGGSRRRPSLGSGPVRKRTPRPRYEESSSSSALSSENESKVTGRGKDSGHRDSSPVSSEHRQSHPPSDAATLGKHDHRHPHHNRHRSRSRWETIRTRPGRAYQIREVAEKPGGRGQRIVEVIPGNEIDEFVSRAAHKGKEK</sequence>
<feature type="region of interest" description="Disordered" evidence="1">
    <location>
        <begin position="222"/>
        <end position="336"/>
    </location>
</feature>
<feature type="transmembrane region" description="Helical" evidence="2">
    <location>
        <begin position="12"/>
        <end position="37"/>
    </location>
</feature>
<feature type="compositionally biased region" description="Basic residues" evidence="1">
    <location>
        <begin position="314"/>
        <end position="327"/>
    </location>
</feature>
<evidence type="ECO:0000256" key="2">
    <source>
        <dbReference type="SAM" id="Phobius"/>
    </source>
</evidence>
<evidence type="ECO:0000313" key="3">
    <source>
        <dbReference type="EMBL" id="KAF6802467.1"/>
    </source>
</evidence>
<comment type="caution">
    <text evidence="3">The sequence shown here is derived from an EMBL/GenBank/DDBJ whole genome shotgun (WGS) entry which is preliminary data.</text>
</comment>
<protein>
    <submittedName>
        <fullName evidence="3">Uncharacterized protein</fullName>
    </submittedName>
</protein>
<feature type="compositionally biased region" description="Basic and acidic residues" evidence="1">
    <location>
        <begin position="276"/>
        <end position="301"/>
    </location>
</feature>
<keyword evidence="2" id="KW-1133">Transmembrane helix</keyword>
<keyword evidence="2" id="KW-0472">Membrane</keyword>
<evidence type="ECO:0000256" key="1">
    <source>
        <dbReference type="SAM" id="MobiDB-lite"/>
    </source>
</evidence>
<keyword evidence="2" id="KW-0812">Transmembrane</keyword>
<dbReference type="AlphaFoldDB" id="A0A8H6IX18"/>